<evidence type="ECO:0000256" key="5">
    <source>
        <dbReference type="ARBA" id="ARBA00023004"/>
    </source>
</evidence>
<comment type="caution">
    <text evidence="9">The sequence shown here is derived from an EMBL/GenBank/DDBJ whole genome shotgun (WGS) entry which is preliminary data.</text>
</comment>
<comment type="similarity">
    <text evidence="1 8">Belongs to the cytochrome P450 family.</text>
</comment>
<feature type="binding site" description="axial binding residue" evidence="7">
    <location>
        <position position="446"/>
    </location>
    <ligand>
        <name>heme</name>
        <dbReference type="ChEBI" id="CHEBI:30413"/>
    </ligand>
    <ligandPart>
        <name>Fe</name>
        <dbReference type="ChEBI" id="CHEBI:18248"/>
    </ligandPart>
</feature>
<evidence type="ECO:0000256" key="3">
    <source>
        <dbReference type="ARBA" id="ARBA00022723"/>
    </source>
</evidence>
<protein>
    <recommendedName>
        <fullName evidence="11">Cytochrome P450</fullName>
    </recommendedName>
</protein>
<evidence type="ECO:0000313" key="9">
    <source>
        <dbReference type="EMBL" id="KAK7253135.1"/>
    </source>
</evidence>
<comment type="cofactor">
    <cofactor evidence="7">
        <name>heme</name>
        <dbReference type="ChEBI" id="CHEBI:30413"/>
    </cofactor>
</comment>
<evidence type="ECO:0000256" key="1">
    <source>
        <dbReference type="ARBA" id="ARBA00010617"/>
    </source>
</evidence>
<keyword evidence="2 7" id="KW-0349">Heme</keyword>
<dbReference type="InterPro" id="IPR017972">
    <property type="entry name" value="Cyt_P450_CS"/>
</dbReference>
<dbReference type="GO" id="GO:0016705">
    <property type="term" value="F:oxidoreductase activity, acting on paired donors, with incorporation or reduction of molecular oxygen"/>
    <property type="evidence" value="ECO:0007669"/>
    <property type="project" value="InterPro"/>
</dbReference>
<dbReference type="InterPro" id="IPR002401">
    <property type="entry name" value="Cyt_P450_E_grp-I"/>
</dbReference>
<keyword evidence="6 8" id="KW-0503">Monooxygenase</keyword>
<dbReference type="InterPro" id="IPR036396">
    <property type="entry name" value="Cyt_P450_sf"/>
</dbReference>
<dbReference type="Proteomes" id="UP001372338">
    <property type="component" value="Unassembled WGS sequence"/>
</dbReference>
<dbReference type="PANTHER" id="PTHR47950:SF4">
    <property type="entry name" value="GERANIOL 8-HYDROXYLASE-LIKE"/>
    <property type="match status" value="1"/>
</dbReference>
<accession>A0AAN9ECH4</accession>
<dbReference type="CDD" id="cd11073">
    <property type="entry name" value="CYP76-like"/>
    <property type="match status" value="1"/>
</dbReference>
<gene>
    <name evidence="9" type="ORF">RIF29_37588</name>
</gene>
<evidence type="ECO:0000313" key="10">
    <source>
        <dbReference type="Proteomes" id="UP001372338"/>
    </source>
</evidence>
<dbReference type="PRINTS" id="PR00385">
    <property type="entry name" value="P450"/>
</dbReference>
<dbReference type="PROSITE" id="PS00086">
    <property type="entry name" value="CYTOCHROME_P450"/>
    <property type="match status" value="1"/>
</dbReference>
<keyword evidence="4 8" id="KW-0560">Oxidoreductase</keyword>
<dbReference type="GO" id="GO:0020037">
    <property type="term" value="F:heme binding"/>
    <property type="evidence" value="ECO:0007669"/>
    <property type="project" value="InterPro"/>
</dbReference>
<sequence>MDPLINCMLFFLFTCTAIQTLVWLLSKSSSKGKYKLPPGPSPLPIIGNLLNMGPKPHKSLAKLAKIHGPIMSLKLGQLTTIVISSSDMAKEVLLTHDHSLSNRTIPDACYALNHKDYGLTFMNISPRWRALRKICNGQLFSHMALDASQDLRLKKMQELLNEIHNSSLKCEAIDIGSLAFKTAVNLLTNTIFSMDLFHSTDIAGEFHELIKNIMIWTGKPNLADFFPVLRTVDPQGVRGRGGFYAGKVIDIVRDLIDQRLKMREGTGFDKMKFNDMLHTLLNISQENSLEIMDQLQIQHLVLTLFVAGTDTISSTIEWAMAELLRNPEVMLKAKQELKQTIGVGNPVKETDIERLPYLKAIIKETFRLHPPVPFLIPRKAITSVEICGYTIPKDAQVLVNVWEIGRDSSIWDNPNLYLPERFFGSEIDLKGQDFELTPFGGGRRICPGLPLAMRTLLLMLGSLINSFDWKLEGDMKVEDINMDDKFGIALEKAQPLRVVPLIINNN</sequence>
<proteinExistence type="inferred from homology"/>
<dbReference type="GO" id="GO:0004497">
    <property type="term" value="F:monooxygenase activity"/>
    <property type="evidence" value="ECO:0007669"/>
    <property type="project" value="UniProtKB-KW"/>
</dbReference>
<evidence type="ECO:0000256" key="2">
    <source>
        <dbReference type="ARBA" id="ARBA00022617"/>
    </source>
</evidence>
<dbReference type="GO" id="GO:0005506">
    <property type="term" value="F:iron ion binding"/>
    <property type="evidence" value="ECO:0007669"/>
    <property type="project" value="InterPro"/>
</dbReference>
<organism evidence="9 10">
    <name type="scientific">Crotalaria pallida</name>
    <name type="common">Smooth rattlebox</name>
    <name type="synonym">Crotalaria striata</name>
    <dbReference type="NCBI Taxonomy" id="3830"/>
    <lineage>
        <taxon>Eukaryota</taxon>
        <taxon>Viridiplantae</taxon>
        <taxon>Streptophyta</taxon>
        <taxon>Embryophyta</taxon>
        <taxon>Tracheophyta</taxon>
        <taxon>Spermatophyta</taxon>
        <taxon>Magnoliopsida</taxon>
        <taxon>eudicotyledons</taxon>
        <taxon>Gunneridae</taxon>
        <taxon>Pentapetalae</taxon>
        <taxon>rosids</taxon>
        <taxon>fabids</taxon>
        <taxon>Fabales</taxon>
        <taxon>Fabaceae</taxon>
        <taxon>Papilionoideae</taxon>
        <taxon>50 kb inversion clade</taxon>
        <taxon>genistoids sensu lato</taxon>
        <taxon>core genistoids</taxon>
        <taxon>Crotalarieae</taxon>
        <taxon>Crotalaria</taxon>
    </lineage>
</organism>
<dbReference type="EMBL" id="JAYWIO010000007">
    <property type="protein sequence ID" value="KAK7253135.1"/>
    <property type="molecule type" value="Genomic_DNA"/>
</dbReference>
<dbReference type="PANTHER" id="PTHR47950">
    <property type="entry name" value="CYTOCHROME P450, FAMILY 76, SUBFAMILY C, POLYPEPTIDE 5-RELATED"/>
    <property type="match status" value="1"/>
</dbReference>
<dbReference type="Pfam" id="PF00067">
    <property type="entry name" value="p450"/>
    <property type="match status" value="1"/>
</dbReference>
<evidence type="ECO:0008006" key="11">
    <source>
        <dbReference type="Google" id="ProtNLM"/>
    </source>
</evidence>
<evidence type="ECO:0000256" key="6">
    <source>
        <dbReference type="ARBA" id="ARBA00023033"/>
    </source>
</evidence>
<evidence type="ECO:0000256" key="8">
    <source>
        <dbReference type="RuleBase" id="RU000461"/>
    </source>
</evidence>
<keyword evidence="5 7" id="KW-0408">Iron</keyword>
<evidence type="ECO:0000256" key="7">
    <source>
        <dbReference type="PIRSR" id="PIRSR602401-1"/>
    </source>
</evidence>
<keyword evidence="3 7" id="KW-0479">Metal-binding</keyword>
<evidence type="ECO:0000256" key="4">
    <source>
        <dbReference type="ARBA" id="ARBA00023002"/>
    </source>
</evidence>
<dbReference type="InterPro" id="IPR001128">
    <property type="entry name" value="Cyt_P450"/>
</dbReference>
<dbReference type="SUPFAM" id="SSF48264">
    <property type="entry name" value="Cytochrome P450"/>
    <property type="match status" value="1"/>
</dbReference>
<keyword evidence="10" id="KW-1185">Reference proteome</keyword>
<reference evidence="9 10" key="1">
    <citation type="submission" date="2024-01" db="EMBL/GenBank/DDBJ databases">
        <title>The genomes of 5 underutilized Papilionoideae crops provide insights into root nodulation and disease resistanc.</title>
        <authorList>
            <person name="Yuan L."/>
        </authorList>
    </citation>
    <scope>NUCLEOTIDE SEQUENCE [LARGE SCALE GENOMIC DNA]</scope>
    <source>
        <strain evidence="9">ZHUSHIDOU_FW_LH</strain>
        <tissue evidence="9">Leaf</tissue>
    </source>
</reference>
<dbReference type="FunFam" id="1.10.630.10:FF:000007">
    <property type="entry name" value="Cytochrome P450 76C4"/>
    <property type="match status" value="1"/>
</dbReference>
<dbReference type="PRINTS" id="PR00463">
    <property type="entry name" value="EP450I"/>
</dbReference>
<dbReference type="AlphaFoldDB" id="A0AAN9ECH4"/>
<name>A0AAN9ECH4_CROPI</name>
<dbReference type="Gene3D" id="1.10.630.10">
    <property type="entry name" value="Cytochrome P450"/>
    <property type="match status" value="1"/>
</dbReference>